<protein>
    <recommendedName>
        <fullName evidence="2">GIY-YIG domain-containing protein</fullName>
    </recommendedName>
</protein>
<dbReference type="Gene3D" id="3.40.1440.10">
    <property type="entry name" value="GIY-YIG endonuclease"/>
    <property type="match status" value="1"/>
</dbReference>
<dbReference type="SUPFAM" id="SSF82771">
    <property type="entry name" value="GIY-YIG endonuclease"/>
    <property type="match status" value="1"/>
</dbReference>
<reference evidence="1" key="1">
    <citation type="journal article" date="2015" name="Nature">
        <title>Complex archaea that bridge the gap between prokaryotes and eukaryotes.</title>
        <authorList>
            <person name="Spang A."/>
            <person name="Saw J.H."/>
            <person name="Jorgensen S.L."/>
            <person name="Zaremba-Niedzwiedzka K."/>
            <person name="Martijn J."/>
            <person name="Lind A.E."/>
            <person name="van Eijk R."/>
            <person name="Schleper C."/>
            <person name="Guy L."/>
            <person name="Ettema T.J."/>
        </authorList>
    </citation>
    <scope>NUCLEOTIDE SEQUENCE</scope>
</reference>
<accession>A0A0F9LAR8</accession>
<dbReference type="AlphaFoldDB" id="A0A0F9LAR8"/>
<name>A0A0F9LAR8_9ZZZZ</name>
<comment type="caution">
    <text evidence="1">The sequence shown here is derived from an EMBL/GenBank/DDBJ whole genome shotgun (WGS) entry which is preliminary data.</text>
</comment>
<gene>
    <name evidence="1" type="ORF">LCGC14_1534230</name>
</gene>
<evidence type="ECO:0008006" key="2">
    <source>
        <dbReference type="Google" id="ProtNLM"/>
    </source>
</evidence>
<evidence type="ECO:0000313" key="1">
    <source>
        <dbReference type="EMBL" id="KKM61185.1"/>
    </source>
</evidence>
<proteinExistence type="predicted"/>
<organism evidence="1">
    <name type="scientific">marine sediment metagenome</name>
    <dbReference type="NCBI Taxonomy" id="412755"/>
    <lineage>
        <taxon>unclassified sequences</taxon>
        <taxon>metagenomes</taxon>
        <taxon>ecological metagenomes</taxon>
    </lineage>
</organism>
<dbReference type="InterPro" id="IPR035901">
    <property type="entry name" value="GIY-YIG_endonuc_sf"/>
</dbReference>
<sequence>MLMVRHLLLVLLLEKYYKMKTGIIYKATNEINGMMYIGQTIRSLKKRKQGRYNPYFQNAINKHGDKIKWEIIGEYSIKQLDSM</sequence>
<feature type="non-terminal residue" evidence="1">
    <location>
        <position position="83"/>
    </location>
</feature>
<dbReference type="EMBL" id="LAZR01011533">
    <property type="protein sequence ID" value="KKM61185.1"/>
    <property type="molecule type" value="Genomic_DNA"/>
</dbReference>